<name>A0A9D1KLP7_9ACTN</name>
<dbReference type="Gene3D" id="1.20.1560.10">
    <property type="entry name" value="ABC transporter type 1, transmembrane domain"/>
    <property type="match status" value="1"/>
</dbReference>
<keyword evidence="6 7" id="KW-0472">Membrane</keyword>
<feature type="domain" description="ABC transmembrane type-1" evidence="9">
    <location>
        <begin position="21"/>
        <end position="305"/>
    </location>
</feature>
<feature type="non-terminal residue" evidence="10">
    <location>
        <position position="537"/>
    </location>
</feature>
<evidence type="ECO:0000256" key="3">
    <source>
        <dbReference type="ARBA" id="ARBA00022741"/>
    </source>
</evidence>
<feature type="domain" description="ABC transporter" evidence="8">
    <location>
        <begin position="342"/>
        <end position="537"/>
    </location>
</feature>
<dbReference type="InterPro" id="IPR027417">
    <property type="entry name" value="P-loop_NTPase"/>
</dbReference>
<evidence type="ECO:0000259" key="8">
    <source>
        <dbReference type="PROSITE" id="PS50893"/>
    </source>
</evidence>
<reference evidence="10" key="2">
    <citation type="journal article" date="2021" name="PeerJ">
        <title>Extensive microbial diversity within the chicken gut microbiome revealed by metagenomics and culture.</title>
        <authorList>
            <person name="Gilroy R."/>
            <person name="Ravi A."/>
            <person name="Getino M."/>
            <person name="Pursley I."/>
            <person name="Horton D.L."/>
            <person name="Alikhan N.F."/>
            <person name="Baker D."/>
            <person name="Gharbi K."/>
            <person name="Hall N."/>
            <person name="Watson M."/>
            <person name="Adriaenssens E.M."/>
            <person name="Foster-Nyarko E."/>
            <person name="Jarju S."/>
            <person name="Secka A."/>
            <person name="Antonio M."/>
            <person name="Oren A."/>
            <person name="Chaudhuri R.R."/>
            <person name="La Ragione R."/>
            <person name="Hildebrand F."/>
            <person name="Pallen M.J."/>
        </authorList>
    </citation>
    <scope>NUCLEOTIDE SEQUENCE</scope>
    <source>
        <strain evidence="10">ChiGjej1B1-24693</strain>
    </source>
</reference>
<evidence type="ECO:0000259" key="9">
    <source>
        <dbReference type="PROSITE" id="PS50929"/>
    </source>
</evidence>
<dbReference type="Pfam" id="PF00005">
    <property type="entry name" value="ABC_tran"/>
    <property type="match status" value="1"/>
</dbReference>
<accession>A0A9D1KLP7</accession>
<keyword evidence="5 7" id="KW-1133">Transmembrane helix</keyword>
<comment type="caution">
    <text evidence="10">The sequence shown here is derived from an EMBL/GenBank/DDBJ whole genome shotgun (WGS) entry which is preliminary data.</text>
</comment>
<dbReference type="InterPro" id="IPR003593">
    <property type="entry name" value="AAA+_ATPase"/>
</dbReference>
<gene>
    <name evidence="10" type="ORF">IAA98_07860</name>
</gene>
<evidence type="ECO:0000256" key="7">
    <source>
        <dbReference type="SAM" id="Phobius"/>
    </source>
</evidence>
<dbReference type="GO" id="GO:0016887">
    <property type="term" value="F:ATP hydrolysis activity"/>
    <property type="evidence" value="ECO:0007669"/>
    <property type="project" value="InterPro"/>
</dbReference>
<feature type="transmembrane region" description="Helical" evidence="7">
    <location>
        <begin position="246"/>
        <end position="267"/>
    </location>
</feature>
<dbReference type="SMART" id="SM00382">
    <property type="entry name" value="AAA"/>
    <property type="match status" value="1"/>
</dbReference>
<organism evidence="10 11">
    <name type="scientific">Candidatus Avipropionibacterium avicola</name>
    <dbReference type="NCBI Taxonomy" id="2840701"/>
    <lineage>
        <taxon>Bacteria</taxon>
        <taxon>Bacillati</taxon>
        <taxon>Actinomycetota</taxon>
        <taxon>Actinomycetes</taxon>
        <taxon>Propionibacteriales</taxon>
        <taxon>Propionibacteriaceae</taxon>
        <taxon>Propionibacteriaceae incertae sedis</taxon>
        <taxon>Candidatus Avipropionibacterium</taxon>
    </lineage>
</organism>
<dbReference type="Gene3D" id="3.40.50.300">
    <property type="entry name" value="P-loop containing nucleotide triphosphate hydrolases"/>
    <property type="match status" value="1"/>
</dbReference>
<dbReference type="SUPFAM" id="SSF52540">
    <property type="entry name" value="P-loop containing nucleoside triphosphate hydrolases"/>
    <property type="match status" value="1"/>
</dbReference>
<reference evidence="10" key="1">
    <citation type="submission" date="2020-10" db="EMBL/GenBank/DDBJ databases">
        <authorList>
            <person name="Gilroy R."/>
        </authorList>
    </citation>
    <scope>NUCLEOTIDE SEQUENCE</scope>
    <source>
        <strain evidence="10">ChiGjej1B1-24693</strain>
    </source>
</reference>
<feature type="transmembrane region" description="Helical" evidence="7">
    <location>
        <begin position="58"/>
        <end position="78"/>
    </location>
</feature>
<dbReference type="EMBL" id="DVLP01000238">
    <property type="protein sequence ID" value="HIT75484.1"/>
    <property type="molecule type" value="Genomic_DNA"/>
</dbReference>
<proteinExistence type="predicted"/>
<feature type="transmembrane region" description="Helical" evidence="7">
    <location>
        <begin position="279"/>
        <end position="305"/>
    </location>
</feature>
<comment type="subcellular location">
    <subcellularLocation>
        <location evidence="1">Cell membrane</location>
        <topology evidence="1">Multi-pass membrane protein</topology>
    </subcellularLocation>
</comment>
<dbReference type="Proteomes" id="UP000886842">
    <property type="component" value="Unassembled WGS sequence"/>
</dbReference>
<keyword evidence="2 7" id="KW-0812">Transmembrane</keyword>
<evidence type="ECO:0000256" key="4">
    <source>
        <dbReference type="ARBA" id="ARBA00022840"/>
    </source>
</evidence>
<dbReference type="SUPFAM" id="SSF90123">
    <property type="entry name" value="ABC transporter transmembrane region"/>
    <property type="match status" value="1"/>
</dbReference>
<keyword evidence="4 10" id="KW-0067">ATP-binding</keyword>
<evidence type="ECO:0000256" key="6">
    <source>
        <dbReference type="ARBA" id="ARBA00023136"/>
    </source>
</evidence>
<sequence>MISNLGWAIRRLMAPQWRLMAGCAVLMVLGSLFSAVQPLISRQVVDGVVGTGLTSPVWGWVGLMGLTFLLPGVLHNVGSLPTTALDERTIRQLDQLVIDAGAAMPDIAALEQPTMHDRIQHVRSTILLIMRLPQACLDTVALGLATLTLLVSLATLVWWVPLLLLAAAVPHMIGEKRMIEVRHLTLRDQSRVTREMDYCMTAASEPQLAKEVRAFGLGDFFLRRFDSRSNRSLAELARMRVRSSRWSVLAALGYALAVAISFGWVARQAAAGLMSAGDIALFLTAITSLFVTLFRLAIAVTMSVLEPLKNLDALRELESQAQPRIRVVEPGVAMPTRLTSGVTLSDVRFGYGTDDASGQEVLRGVDLELPAGQTTALVGENGEGKSTLVKLLTRMYDPDSGSITVDGVALDAYDLRSWRSRIATVYQDHARFSFTLGDNIAIGQPELLAPDVSDDERRALVLAAADRGGALGVVDKLPDGLDTELTRRFGGVDLSGGEWQRVATARAFLPDAALIVLDEPTSALDVDAERRLFDRFG</sequence>
<dbReference type="GO" id="GO:0034040">
    <property type="term" value="F:ATPase-coupled lipid transmembrane transporter activity"/>
    <property type="evidence" value="ECO:0007669"/>
    <property type="project" value="TreeGrafter"/>
</dbReference>
<dbReference type="PANTHER" id="PTHR24221">
    <property type="entry name" value="ATP-BINDING CASSETTE SUB-FAMILY B"/>
    <property type="match status" value="1"/>
</dbReference>
<dbReference type="InterPro" id="IPR003439">
    <property type="entry name" value="ABC_transporter-like_ATP-bd"/>
</dbReference>
<dbReference type="PANTHER" id="PTHR24221:SF646">
    <property type="entry name" value="HAEMOLYSIN SECRETION ATP-BINDING PROTEIN"/>
    <property type="match status" value="1"/>
</dbReference>
<dbReference type="InterPro" id="IPR011527">
    <property type="entry name" value="ABC1_TM_dom"/>
</dbReference>
<dbReference type="PROSITE" id="PS50929">
    <property type="entry name" value="ABC_TM1F"/>
    <property type="match status" value="1"/>
</dbReference>
<evidence type="ECO:0000313" key="10">
    <source>
        <dbReference type="EMBL" id="HIT75484.1"/>
    </source>
</evidence>
<dbReference type="GO" id="GO:0005524">
    <property type="term" value="F:ATP binding"/>
    <property type="evidence" value="ECO:0007669"/>
    <property type="project" value="UniProtKB-KW"/>
</dbReference>
<dbReference type="AlphaFoldDB" id="A0A9D1KLP7"/>
<dbReference type="GO" id="GO:0140359">
    <property type="term" value="F:ABC-type transporter activity"/>
    <property type="evidence" value="ECO:0007669"/>
    <property type="project" value="InterPro"/>
</dbReference>
<evidence type="ECO:0000313" key="11">
    <source>
        <dbReference type="Proteomes" id="UP000886842"/>
    </source>
</evidence>
<dbReference type="PROSITE" id="PS50893">
    <property type="entry name" value="ABC_TRANSPORTER_2"/>
    <property type="match status" value="1"/>
</dbReference>
<dbReference type="InterPro" id="IPR039421">
    <property type="entry name" value="Type_1_exporter"/>
</dbReference>
<evidence type="ECO:0000256" key="5">
    <source>
        <dbReference type="ARBA" id="ARBA00022989"/>
    </source>
</evidence>
<protein>
    <submittedName>
        <fullName evidence="10">ABC transporter ATP-binding protein</fullName>
    </submittedName>
</protein>
<evidence type="ECO:0000256" key="1">
    <source>
        <dbReference type="ARBA" id="ARBA00004651"/>
    </source>
</evidence>
<keyword evidence="3" id="KW-0547">Nucleotide-binding</keyword>
<evidence type="ECO:0000256" key="2">
    <source>
        <dbReference type="ARBA" id="ARBA00022692"/>
    </source>
</evidence>
<dbReference type="InterPro" id="IPR036640">
    <property type="entry name" value="ABC1_TM_sf"/>
</dbReference>
<dbReference type="GO" id="GO:0005886">
    <property type="term" value="C:plasma membrane"/>
    <property type="evidence" value="ECO:0007669"/>
    <property type="project" value="UniProtKB-SubCell"/>
</dbReference>